<evidence type="ECO:0008006" key="4">
    <source>
        <dbReference type="Google" id="ProtNLM"/>
    </source>
</evidence>
<comment type="caution">
    <text evidence="2">The sequence shown here is derived from an EMBL/GenBank/DDBJ whole genome shotgun (WGS) entry which is preliminary data.</text>
</comment>
<keyword evidence="3" id="KW-1185">Reference proteome</keyword>
<dbReference type="EMBL" id="SOGO01000024">
    <property type="protein sequence ID" value="TFD02616.1"/>
    <property type="molecule type" value="Genomic_DNA"/>
</dbReference>
<evidence type="ECO:0000256" key="1">
    <source>
        <dbReference type="SAM" id="Phobius"/>
    </source>
</evidence>
<reference evidence="2 3" key="1">
    <citation type="submission" date="2019-03" db="EMBL/GenBank/DDBJ databases">
        <title>Genomics of glacier-inhabiting Cryobacterium strains.</title>
        <authorList>
            <person name="Liu Q."/>
            <person name="Xin Y.-H."/>
        </authorList>
    </citation>
    <scope>NUCLEOTIDE SEQUENCE [LARGE SCALE GENOMIC DNA]</scope>
    <source>
        <strain evidence="2 3">TMT2-16</strain>
    </source>
</reference>
<feature type="transmembrane region" description="Helical" evidence="1">
    <location>
        <begin position="55"/>
        <end position="77"/>
    </location>
</feature>
<feature type="transmembrane region" description="Helical" evidence="1">
    <location>
        <begin position="27"/>
        <end position="49"/>
    </location>
</feature>
<organism evidence="2 3">
    <name type="scientific">Cryobacterium sandaracinum</name>
    <dbReference type="NCBI Taxonomy" id="1259247"/>
    <lineage>
        <taxon>Bacteria</taxon>
        <taxon>Bacillati</taxon>
        <taxon>Actinomycetota</taxon>
        <taxon>Actinomycetes</taxon>
        <taxon>Micrococcales</taxon>
        <taxon>Microbacteriaceae</taxon>
        <taxon>Cryobacterium</taxon>
    </lineage>
</organism>
<keyword evidence="1" id="KW-0812">Transmembrane</keyword>
<keyword evidence="1" id="KW-1133">Transmembrane helix</keyword>
<proteinExistence type="predicted"/>
<sequence>MNAPDPTSLPTTLRAVPSNARGVLTAVLRYTGFLAIAIAIVGGGLGYLFASTEGLISAFIGTALAVLFASITAVSIIGAMRFDIAAFFGIVMGAWLLKIVVFIVILALLRDASFVQTTVLFITVIAGAIGTMIVDVLVVFRSHLGYVSDAVLPKKSDHPRS</sequence>
<feature type="transmembrane region" description="Helical" evidence="1">
    <location>
        <begin position="84"/>
        <end position="108"/>
    </location>
</feature>
<evidence type="ECO:0000313" key="2">
    <source>
        <dbReference type="EMBL" id="TFD02616.1"/>
    </source>
</evidence>
<name>A0ABY2JFP6_9MICO</name>
<keyword evidence="1" id="KW-0472">Membrane</keyword>
<dbReference type="RefSeq" id="WP_134343229.1">
    <property type="nucleotide sequence ID" value="NZ_SOGO01000024.1"/>
</dbReference>
<protein>
    <recommendedName>
        <fullName evidence="4">3-oxoacyl-ACP reductase</fullName>
    </recommendedName>
</protein>
<evidence type="ECO:0000313" key="3">
    <source>
        <dbReference type="Proteomes" id="UP000297851"/>
    </source>
</evidence>
<gene>
    <name evidence="2" type="ORF">E3T25_08040</name>
</gene>
<dbReference type="Proteomes" id="UP000297851">
    <property type="component" value="Unassembled WGS sequence"/>
</dbReference>
<feature type="transmembrane region" description="Helical" evidence="1">
    <location>
        <begin position="114"/>
        <end position="140"/>
    </location>
</feature>
<accession>A0ABY2JFP6</accession>